<dbReference type="GO" id="GO:0009236">
    <property type="term" value="P:cobalamin biosynthetic process"/>
    <property type="evidence" value="ECO:0007669"/>
    <property type="project" value="UniProtKB-UniRule"/>
</dbReference>
<sequence length="202" mass="22814">MGNRLSKIYTRTGDDGTTGMADGSRLSKADLRFDAMGKIDLLNSQIGLLRGYLSQDNHTQNHQSQPNHAQLNHAQFDAKLSRLQHQLFNLGGELAMPEYRGILAEYVIELENQIDEWNSHLPPLKDFILPAGTIVTSQVHIARCYCRDAERLLVALNSRDDNVSPISLQFINRLSDWLFVLARVVARLDDGQEVLWDKTTLS</sequence>
<keyword evidence="4" id="KW-0169">Cobalamin biosynthesis</keyword>
<comment type="catalytic activity">
    <reaction evidence="4">
        <text>2 cob(II)yrinate a,c diamide + reduced [electron-transfer flavoprotein] + 2 ATP = 2 adenosylcob(III)yrinate a,c-diamide + 2 triphosphate + oxidized [electron-transfer flavoprotein] + 3 H(+)</text>
        <dbReference type="Rhea" id="RHEA:11528"/>
        <dbReference type="Rhea" id="RHEA-COMP:10685"/>
        <dbReference type="Rhea" id="RHEA-COMP:10686"/>
        <dbReference type="ChEBI" id="CHEBI:15378"/>
        <dbReference type="ChEBI" id="CHEBI:18036"/>
        <dbReference type="ChEBI" id="CHEBI:30616"/>
        <dbReference type="ChEBI" id="CHEBI:57692"/>
        <dbReference type="ChEBI" id="CHEBI:58307"/>
        <dbReference type="ChEBI" id="CHEBI:58503"/>
        <dbReference type="ChEBI" id="CHEBI:58537"/>
        <dbReference type="EC" id="2.5.1.17"/>
    </reaction>
</comment>
<dbReference type="Proteomes" id="UP000229340">
    <property type="component" value="Chromosome"/>
</dbReference>
<dbReference type="PANTHER" id="PTHR12213">
    <property type="entry name" value="CORRINOID ADENOSYLTRANSFERASE"/>
    <property type="match status" value="1"/>
</dbReference>
<dbReference type="GO" id="GO:0005524">
    <property type="term" value="F:ATP binding"/>
    <property type="evidence" value="ECO:0007669"/>
    <property type="project" value="UniProtKB-UniRule"/>
</dbReference>
<dbReference type="UniPathway" id="UPA00148">
    <property type="reaction ID" value="UER00233"/>
</dbReference>
<evidence type="ECO:0000313" key="7">
    <source>
        <dbReference type="EMBL" id="ATR78611.1"/>
    </source>
</evidence>
<dbReference type="NCBIfam" id="TIGR00636">
    <property type="entry name" value="PduO_Nterm"/>
    <property type="match status" value="1"/>
</dbReference>
<dbReference type="InterPro" id="IPR036451">
    <property type="entry name" value="CblAdoTrfase-like_sf"/>
</dbReference>
<dbReference type="Gene3D" id="1.20.1200.10">
    <property type="entry name" value="Cobalamin adenosyltransferase-like"/>
    <property type="match status" value="1"/>
</dbReference>
<dbReference type="InterPro" id="IPR029499">
    <property type="entry name" value="PduO-typ"/>
</dbReference>
<evidence type="ECO:0000256" key="5">
    <source>
        <dbReference type="SAM" id="MobiDB-lite"/>
    </source>
</evidence>
<keyword evidence="2 4" id="KW-0547">Nucleotide-binding</keyword>
<name>A0A2D2LUA4_FAUOS</name>
<comment type="pathway">
    <text evidence="4">Cofactor biosynthesis; adenosylcobalamin biosynthesis; adenosylcobalamin from cob(II)yrinate a,c-diamide: step 2/7.</text>
</comment>
<evidence type="ECO:0000256" key="1">
    <source>
        <dbReference type="ARBA" id="ARBA00022679"/>
    </source>
</evidence>
<comment type="catalytic activity">
    <reaction evidence="4">
        <text>2 cob(II)alamin + reduced [electron-transfer flavoprotein] + 2 ATP = 2 adenosylcob(III)alamin + 2 triphosphate + oxidized [electron-transfer flavoprotein] + 3 H(+)</text>
        <dbReference type="Rhea" id="RHEA:28671"/>
        <dbReference type="Rhea" id="RHEA-COMP:10685"/>
        <dbReference type="Rhea" id="RHEA-COMP:10686"/>
        <dbReference type="ChEBI" id="CHEBI:15378"/>
        <dbReference type="ChEBI" id="CHEBI:16304"/>
        <dbReference type="ChEBI" id="CHEBI:18036"/>
        <dbReference type="ChEBI" id="CHEBI:18408"/>
        <dbReference type="ChEBI" id="CHEBI:30616"/>
        <dbReference type="ChEBI" id="CHEBI:57692"/>
        <dbReference type="ChEBI" id="CHEBI:58307"/>
        <dbReference type="EC" id="2.5.1.17"/>
    </reaction>
</comment>
<dbReference type="SUPFAM" id="SSF89028">
    <property type="entry name" value="Cobalamin adenosyltransferase-like"/>
    <property type="match status" value="1"/>
</dbReference>
<organism evidence="7 8">
    <name type="scientific">Faucicola osloensis</name>
    <name type="common">Moraxella osloensis</name>
    <dbReference type="NCBI Taxonomy" id="34062"/>
    <lineage>
        <taxon>Bacteria</taxon>
        <taxon>Pseudomonadati</taxon>
        <taxon>Pseudomonadota</taxon>
        <taxon>Gammaproteobacteria</taxon>
        <taxon>Moraxellales</taxon>
        <taxon>Moraxellaceae</taxon>
        <taxon>Faucicola</taxon>
    </lineage>
</organism>
<dbReference type="GO" id="GO:0008817">
    <property type="term" value="F:corrinoid adenosyltransferase activity"/>
    <property type="evidence" value="ECO:0007669"/>
    <property type="project" value="UniProtKB-UniRule"/>
</dbReference>
<dbReference type="EMBL" id="CP024443">
    <property type="protein sequence ID" value="ATR78611.1"/>
    <property type="molecule type" value="Genomic_DNA"/>
</dbReference>
<comment type="similarity">
    <text evidence="4">Belongs to the Cob(I)alamin adenosyltransferase family.</text>
</comment>
<keyword evidence="1 4" id="KW-0808">Transferase</keyword>
<dbReference type="AlphaFoldDB" id="A0A2D2LUA4"/>
<reference evidence="8" key="1">
    <citation type="submission" date="2017-11" db="EMBL/GenBank/DDBJ databases">
        <title>Complete genome sequence of Moraxella osloensis NP7 isolated from human skin.</title>
        <authorList>
            <person name="Lee K."/>
            <person name="Lim J.Y."/>
            <person name="Hwang I."/>
        </authorList>
    </citation>
    <scope>NUCLEOTIDE SEQUENCE [LARGE SCALE GENOMIC DNA]</scope>
    <source>
        <strain evidence="8">NP7</strain>
    </source>
</reference>
<evidence type="ECO:0000313" key="8">
    <source>
        <dbReference type="Proteomes" id="UP000229340"/>
    </source>
</evidence>
<protein>
    <recommendedName>
        <fullName evidence="4">Corrinoid adenosyltransferase</fullName>
        <ecNumber evidence="4">2.5.1.17</ecNumber>
    </recommendedName>
    <alternativeName>
        <fullName evidence="4">Cob(II)alamin adenosyltransferase</fullName>
    </alternativeName>
    <alternativeName>
        <fullName evidence="4">Cob(II)yrinic acid a,c-diamide adenosyltransferase</fullName>
    </alternativeName>
    <alternativeName>
        <fullName evidence="4">Cobinamide/cobalamin adenosyltransferase</fullName>
    </alternativeName>
</protein>
<evidence type="ECO:0000259" key="6">
    <source>
        <dbReference type="Pfam" id="PF01923"/>
    </source>
</evidence>
<dbReference type="EC" id="2.5.1.17" evidence="4"/>
<dbReference type="STRING" id="34062.AXE82_00825"/>
<dbReference type="RefSeq" id="WP_100269893.1">
    <property type="nucleotide sequence ID" value="NZ_CP024443.1"/>
</dbReference>
<dbReference type="Pfam" id="PF01923">
    <property type="entry name" value="Cob_adeno_trans"/>
    <property type="match status" value="1"/>
</dbReference>
<dbReference type="InterPro" id="IPR016030">
    <property type="entry name" value="CblAdoTrfase-like"/>
</dbReference>
<evidence type="ECO:0000256" key="3">
    <source>
        <dbReference type="ARBA" id="ARBA00022840"/>
    </source>
</evidence>
<dbReference type="PANTHER" id="PTHR12213:SF0">
    <property type="entry name" value="CORRINOID ADENOSYLTRANSFERASE MMAB"/>
    <property type="match status" value="1"/>
</dbReference>
<keyword evidence="3 4" id="KW-0067">ATP-binding</keyword>
<evidence type="ECO:0000256" key="4">
    <source>
        <dbReference type="RuleBase" id="RU366026"/>
    </source>
</evidence>
<accession>A0A2D2LUA4</accession>
<feature type="region of interest" description="Disordered" evidence="5">
    <location>
        <begin position="1"/>
        <end position="22"/>
    </location>
</feature>
<feature type="domain" description="Cobalamin adenosyltransferase-like" evidence="6">
    <location>
        <begin position="8"/>
        <end position="185"/>
    </location>
</feature>
<proteinExistence type="inferred from homology"/>
<gene>
    <name evidence="7" type="ORF">NP7_04685</name>
</gene>
<evidence type="ECO:0000256" key="2">
    <source>
        <dbReference type="ARBA" id="ARBA00022741"/>
    </source>
</evidence>